<dbReference type="AlphaFoldDB" id="A0A1G2DGS4"/>
<feature type="transmembrane region" description="Helical" evidence="1">
    <location>
        <begin position="7"/>
        <end position="36"/>
    </location>
</feature>
<name>A0A1G2DGS4_9BACT</name>
<dbReference type="Proteomes" id="UP000178636">
    <property type="component" value="Unassembled WGS sequence"/>
</dbReference>
<dbReference type="STRING" id="1798664.A3C93_06430"/>
<reference evidence="2 3" key="1">
    <citation type="journal article" date="2016" name="Nat. Commun.">
        <title>Thousands of microbial genomes shed light on interconnected biogeochemical processes in an aquifer system.</title>
        <authorList>
            <person name="Anantharaman K."/>
            <person name="Brown C.T."/>
            <person name="Hug L.A."/>
            <person name="Sharon I."/>
            <person name="Castelle C.J."/>
            <person name="Probst A.J."/>
            <person name="Thomas B.C."/>
            <person name="Singh A."/>
            <person name="Wilkins M.J."/>
            <person name="Karaoz U."/>
            <person name="Brodie E.L."/>
            <person name="Williams K.H."/>
            <person name="Hubbard S.S."/>
            <person name="Banfield J.F."/>
        </authorList>
    </citation>
    <scope>NUCLEOTIDE SEQUENCE [LARGE SCALE GENOMIC DNA]</scope>
</reference>
<gene>
    <name evidence="2" type="ORF">A3C93_06430</name>
</gene>
<evidence type="ECO:0000256" key="1">
    <source>
        <dbReference type="SAM" id="Phobius"/>
    </source>
</evidence>
<evidence type="ECO:0000313" key="2">
    <source>
        <dbReference type="EMBL" id="OGZ12713.1"/>
    </source>
</evidence>
<feature type="transmembrane region" description="Helical" evidence="1">
    <location>
        <begin position="56"/>
        <end position="77"/>
    </location>
</feature>
<proteinExistence type="predicted"/>
<evidence type="ECO:0000313" key="3">
    <source>
        <dbReference type="Proteomes" id="UP000178636"/>
    </source>
</evidence>
<comment type="caution">
    <text evidence="2">The sequence shown here is derived from an EMBL/GenBank/DDBJ whole genome shotgun (WGS) entry which is preliminary data.</text>
</comment>
<dbReference type="EMBL" id="MHLO01000016">
    <property type="protein sequence ID" value="OGZ12713.1"/>
    <property type="molecule type" value="Genomic_DNA"/>
</dbReference>
<keyword evidence="1" id="KW-1133">Transmembrane helix</keyword>
<accession>A0A1G2DGS4</accession>
<keyword evidence="1" id="KW-0472">Membrane</keyword>
<keyword evidence="1" id="KW-0812">Transmembrane</keyword>
<organism evidence="2 3">
    <name type="scientific">Candidatus Lloydbacteria bacterium RIFCSPHIGHO2_02_FULL_54_17</name>
    <dbReference type="NCBI Taxonomy" id="1798664"/>
    <lineage>
        <taxon>Bacteria</taxon>
        <taxon>Candidatus Lloydiibacteriota</taxon>
    </lineage>
</organism>
<protein>
    <submittedName>
        <fullName evidence="2">Uncharacterized protein</fullName>
    </submittedName>
</protein>
<sequence>MRLLLNIVVLASALFLPFVVTLLLLAFGALYFPRYVESVAFALLLELLYRGGEDGVWSAAGLLTLTVFAAFIAVETLRMFIRTQPR</sequence>